<name>A0ACC3SKJ1_9PEZI</name>
<proteinExistence type="predicted"/>
<accession>A0ACC3SKJ1</accession>
<evidence type="ECO:0000313" key="2">
    <source>
        <dbReference type="Proteomes" id="UP001320706"/>
    </source>
</evidence>
<protein>
    <submittedName>
        <fullName evidence="1">Uncharacterized protein</fullName>
    </submittedName>
</protein>
<gene>
    <name evidence="1" type="ORF">M8818_001806</name>
</gene>
<feature type="non-terminal residue" evidence="1">
    <location>
        <position position="724"/>
    </location>
</feature>
<keyword evidence="2" id="KW-1185">Reference proteome</keyword>
<dbReference type="Proteomes" id="UP001320706">
    <property type="component" value="Unassembled WGS sequence"/>
</dbReference>
<dbReference type="EMBL" id="JAMKPW020000007">
    <property type="protein sequence ID" value="KAK8216843.1"/>
    <property type="molecule type" value="Genomic_DNA"/>
</dbReference>
<organism evidence="1 2">
    <name type="scientific">Zalaria obscura</name>
    <dbReference type="NCBI Taxonomy" id="2024903"/>
    <lineage>
        <taxon>Eukaryota</taxon>
        <taxon>Fungi</taxon>
        <taxon>Dikarya</taxon>
        <taxon>Ascomycota</taxon>
        <taxon>Pezizomycotina</taxon>
        <taxon>Dothideomycetes</taxon>
        <taxon>Dothideomycetidae</taxon>
        <taxon>Dothideales</taxon>
        <taxon>Zalariaceae</taxon>
        <taxon>Zalaria</taxon>
    </lineage>
</organism>
<evidence type="ECO:0000313" key="1">
    <source>
        <dbReference type="EMBL" id="KAK8216843.1"/>
    </source>
</evidence>
<comment type="caution">
    <text evidence="1">The sequence shown here is derived from an EMBL/GenBank/DDBJ whole genome shotgun (WGS) entry which is preliminary data.</text>
</comment>
<sequence>MSRLSPLTWVSLPSLSKRSKETTVKRTSVIEKIPAVTVTEQELPTPPSSVASIEDIPAQQTAFEFRADRVFGRRSDYGFGIPELPYVSGRDFVGTVVKTQSPSSRFRPGDTVIGVSTDYRDLRKAAFQQFSVTAEHTACKLPETVTPNEGSSIGVAYVAAALGLGVCLGVDFSSSKGPDLVGLLRPYDRTQLPSDVAEECLNSISDEERPRPGDWVAVWGGSSTTAFFVSQLCKLAGLRVILVLDAAKHGARFPYYGGDLLIDSKNTERAIEIIRSVTGGALRFAIDTIGKETAGYLLDALAPATQEGQLKAHLVGLTGLPKAETQGVVYHSVPIKIFHEVRTVGQSLMVWLEELLSSGAIRTPDIAVAEGGLSGINSALDRMRKGNISGRRLVIGRLMSDDALRVLVTGGSGFLGNATINALLERHRKWQVTVLDLHPPISRRNVDFEKADVTDIDTVDRAFRNAKPDVVVHTAGWVPSGQDRYSSEKAIIDKVYAINYEGTKHVVEAARKHGCRAFVYTSSCTVISDDLNHDYPYMNETIPTGYATLPYGASKAHAERHVLEANSPSMRTCALRPATIIGPGDTFGVIATIHACIAKFETPWIIGSGDNMYDFVYITNVADAHVLAVENLLSTEKTAAGEAFFVSNQEPIYFRDFMVAIWAEFGHVPPFQVKIPMTAAWVVGLIAEGYTWLTGADATLSRGSVRDAVGIRYSNNEKAKRVLG</sequence>
<reference evidence="1" key="1">
    <citation type="submission" date="2024-02" db="EMBL/GenBank/DDBJ databases">
        <title>Metagenome Assembled Genome of Zalaria obscura JY119.</title>
        <authorList>
            <person name="Vighnesh L."/>
            <person name="Jagadeeshwari U."/>
            <person name="Venkata Ramana C."/>
            <person name="Sasikala C."/>
        </authorList>
    </citation>
    <scope>NUCLEOTIDE SEQUENCE</scope>
    <source>
        <strain evidence="1">JY119</strain>
    </source>
</reference>